<protein>
    <submittedName>
        <fullName evidence="2">HD domain-containing protein</fullName>
    </submittedName>
</protein>
<reference evidence="3" key="2">
    <citation type="submission" date="2016-11" db="EMBL/GenBank/DDBJ databases">
        <authorList>
            <person name="Jaros S."/>
            <person name="Januszkiewicz K."/>
            <person name="Wedrychowicz H."/>
        </authorList>
    </citation>
    <scope>NUCLEOTIDE SEQUENCE [LARGE SCALE GENOMIC DNA]</scope>
    <source>
        <strain evidence="3">DSM 26884</strain>
    </source>
</reference>
<dbReference type="EMBL" id="QSCF01000022">
    <property type="protein sequence ID" value="RGX77845.1"/>
    <property type="molecule type" value="Genomic_DNA"/>
</dbReference>
<evidence type="ECO:0000313" key="3">
    <source>
        <dbReference type="EMBL" id="SHJ42761.1"/>
    </source>
</evidence>
<keyword evidence="4" id="KW-1185">Reference proteome</keyword>
<dbReference type="RefSeq" id="WP_025831730.1">
    <property type="nucleotide sequence ID" value="NZ_CABMFG010000022.1"/>
</dbReference>
<name>A0A1M6J7W6_9BACE</name>
<dbReference type="PANTHER" id="PTHR35795:SF1">
    <property type="entry name" value="BIS(5'-NUCLEOSYL)-TETRAPHOSPHATASE, SYMMETRICAL"/>
    <property type="match status" value="1"/>
</dbReference>
<evidence type="ECO:0000313" key="4">
    <source>
        <dbReference type="Proteomes" id="UP000184192"/>
    </source>
</evidence>
<reference evidence="2 5" key="3">
    <citation type="submission" date="2018-08" db="EMBL/GenBank/DDBJ databases">
        <title>A genome reference for cultivated species of the human gut microbiota.</title>
        <authorList>
            <person name="Zou Y."/>
            <person name="Xue W."/>
            <person name="Luo G."/>
        </authorList>
    </citation>
    <scope>NUCLEOTIDE SEQUENCE [LARGE SCALE GENOMIC DNA]</scope>
    <source>
        <strain evidence="2 5">OF03-9BH</strain>
    </source>
</reference>
<dbReference type="AlphaFoldDB" id="A0A1M6J7W6"/>
<dbReference type="eggNOG" id="COG1713">
    <property type="taxonomic scope" value="Bacteria"/>
</dbReference>
<gene>
    <name evidence="2" type="ORF">DXA68_13955</name>
    <name evidence="3" type="ORF">SAMN05444350_12738</name>
</gene>
<dbReference type="Proteomes" id="UP000184192">
    <property type="component" value="Unassembled WGS sequence"/>
</dbReference>
<accession>A0A1M6J7W6</accession>
<dbReference type="OrthoDB" id="1722553at2"/>
<evidence type="ECO:0000259" key="1">
    <source>
        <dbReference type="Pfam" id="PF01966"/>
    </source>
</evidence>
<dbReference type="InterPro" id="IPR051094">
    <property type="entry name" value="Diverse_Catalytic_Enzymes"/>
</dbReference>
<proteinExistence type="predicted"/>
<dbReference type="GeneID" id="92713820"/>
<evidence type="ECO:0000313" key="2">
    <source>
        <dbReference type="EMBL" id="RGX77845.1"/>
    </source>
</evidence>
<dbReference type="InterPro" id="IPR003607">
    <property type="entry name" value="HD/PDEase_dom"/>
</dbReference>
<dbReference type="EMBL" id="FQZN01000027">
    <property type="protein sequence ID" value="SHJ42761.1"/>
    <property type="molecule type" value="Genomic_DNA"/>
</dbReference>
<sequence length="178" mass="20515">MSPVTIIDKYYPEDNERKHILSVHSRLVAEKALWIADRHPELQLDKDFLYEAGMLHDIGIFLTDAPGIFCFGDQPYICHGYLGADLMRREGYPRHALVCERHTGAGLSLDDIIAQNLPVPHRDMLPVSLEEQVICFADKFYSKTHLEREKSVEKARKSLSYFGNAGLERFDCWCEQFL</sequence>
<dbReference type="CDD" id="cd00077">
    <property type="entry name" value="HDc"/>
    <property type="match status" value="1"/>
</dbReference>
<dbReference type="Gene3D" id="1.10.3210.10">
    <property type="entry name" value="Hypothetical protein af1432"/>
    <property type="match status" value="1"/>
</dbReference>
<feature type="domain" description="HD" evidence="1">
    <location>
        <begin position="24"/>
        <end position="140"/>
    </location>
</feature>
<dbReference type="SUPFAM" id="SSF109604">
    <property type="entry name" value="HD-domain/PDEase-like"/>
    <property type="match status" value="1"/>
</dbReference>
<dbReference type="PANTHER" id="PTHR35795">
    <property type="entry name" value="SLR1885 PROTEIN"/>
    <property type="match status" value="1"/>
</dbReference>
<dbReference type="InterPro" id="IPR006674">
    <property type="entry name" value="HD_domain"/>
</dbReference>
<dbReference type="Pfam" id="PF01966">
    <property type="entry name" value="HD"/>
    <property type="match status" value="1"/>
</dbReference>
<evidence type="ECO:0000313" key="5">
    <source>
        <dbReference type="Proteomes" id="UP000286075"/>
    </source>
</evidence>
<organism evidence="3 4">
    <name type="scientific">Bacteroides stercorirosoris</name>
    <dbReference type="NCBI Taxonomy" id="871324"/>
    <lineage>
        <taxon>Bacteria</taxon>
        <taxon>Pseudomonadati</taxon>
        <taxon>Bacteroidota</taxon>
        <taxon>Bacteroidia</taxon>
        <taxon>Bacteroidales</taxon>
        <taxon>Bacteroidaceae</taxon>
        <taxon>Bacteroides</taxon>
    </lineage>
</organism>
<reference evidence="4" key="1">
    <citation type="submission" date="2016-11" db="EMBL/GenBank/DDBJ databases">
        <authorList>
            <person name="Varghese N."/>
            <person name="Submissions S."/>
        </authorList>
    </citation>
    <scope>NUCLEOTIDE SEQUENCE [LARGE SCALE GENOMIC DNA]</scope>
    <source>
        <strain evidence="4">DSM 26884</strain>
    </source>
</reference>
<dbReference type="Proteomes" id="UP000286075">
    <property type="component" value="Unassembled WGS sequence"/>
</dbReference>